<dbReference type="EMBL" id="OUUZ01000013">
    <property type="protein sequence ID" value="SPQ24813.1"/>
    <property type="molecule type" value="Genomic_DNA"/>
</dbReference>
<evidence type="ECO:0000256" key="1">
    <source>
        <dbReference type="ARBA" id="ARBA00004173"/>
    </source>
</evidence>
<dbReference type="SUPFAM" id="SSF47694">
    <property type="entry name" value="Cytochrome c oxidase subunit h"/>
    <property type="match status" value="1"/>
</dbReference>
<dbReference type="Proteomes" id="UP000289323">
    <property type="component" value="Unassembled WGS sequence"/>
</dbReference>
<dbReference type="Gene3D" id="1.10.10.140">
    <property type="entry name" value="Cytochrome c oxidase, subunit VIb"/>
    <property type="match status" value="1"/>
</dbReference>
<accession>A0A446BQM8</accession>
<dbReference type="GO" id="GO:0005758">
    <property type="term" value="C:mitochondrial intermembrane space"/>
    <property type="evidence" value="ECO:0007669"/>
    <property type="project" value="TreeGrafter"/>
</dbReference>
<dbReference type="AlphaFoldDB" id="A0A446BQM8"/>
<feature type="compositionally biased region" description="Basic and acidic residues" evidence="5">
    <location>
        <begin position="14"/>
        <end position="24"/>
    </location>
</feature>
<organism evidence="6 7">
    <name type="scientific">Thermothielavioides terrestris</name>
    <dbReference type="NCBI Taxonomy" id="2587410"/>
    <lineage>
        <taxon>Eukaryota</taxon>
        <taxon>Fungi</taxon>
        <taxon>Dikarya</taxon>
        <taxon>Ascomycota</taxon>
        <taxon>Pezizomycotina</taxon>
        <taxon>Sordariomycetes</taxon>
        <taxon>Sordariomycetidae</taxon>
        <taxon>Sordariales</taxon>
        <taxon>Chaetomiaceae</taxon>
        <taxon>Thermothielavioides</taxon>
    </lineage>
</organism>
<keyword evidence="3" id="KW-0496">Mitochondrion</keyword>
<evidence type="ECO:0000313" key="7">
    <source>
        <dbReference type="Proteomes" id="UP000289323"/>
    </source>
</evidence>
<evidence type="ECO:0000256" key="5">
    <source>
        <dbReference type="SAM" id="MobiDB-lite"/>
    </source>
</evidence>
<proteinExistence type="inferred from homology"/>
<dbReference type="GO" id="GO:0033617">
    <property type="term" value="P:mitochondrial respiratory chain complex IV assembly"/>
    <property type="evidence" value="ECO:0007669"/>
    <property type="project" value="TreeGrafter"/>
</dbReference>
<dbReference type="InterPro" id="IPR036549">
    <property type="entry name" value="CX6/COA6-like_sf"/>
</dbReference>
<sequence length="124" mass="13745">MGLLPGFLSTAPKSEAEKRADEVRTGAVAPTRAERARCWAARDAFYACLDAHGIVDTLNGEGRAAAARACPEQGAAFERDCAAQWVTYFKKWRVQDIQKKARLKELEAQGATRMDVQTDFTPRR</sequence>
<comment type="similarity">
    <text evidence="2">Belongs to the cytochrome c oxidase subunit 6B family.</text>
</comment>
<feature type="region of interest" description="Disordered" evidence="5">
    <location>
        <begin position="1"/>
        <end position="24"/>
    </location>
</feature>
<dbReference type="PANTHER" id="PTHR47677:SF1">
    <property type="entry name" value="CYTOCHROME C OXIDASE ASSEMBLY FACTOR 6"/>
    <property type="match status" value="1"/>
</dbReference>
<dbReference type="InterPro" id="IPR048281">
    <property type="entry name" value="COA6_fun"/>
</dbReference>
<comment type="subcellular location">
    <subcellularLocation>
        <location evidence="1">Mitochondrion</location>
    </subcellularLocation>
</comment>
<protein>
    <submittedName>
        <fullName evidence="6">C45fc86a-10fc-446e-8a59-d35e09940139</fullName>
    </submittedName>
</protein>
<dbReference type="InterPro" id="IPR048280">
    <property type="entry name" value="COX6B-like"/>
</dbReference>
<keyword evidence="4" id="KW-1015">Disulfide bond</keyword>
<reference evidence="6 7" key="1">
    <citation type="submission" date="2018-04" db="EMBL/GenBank/DDBJ databases">
        <authorList>
            <person name="Huttner S."/>
            <person name="Dainat J."/>
        </authorList>
    </citation>
    <scope>NUCLEOTIDE SEQUENCE [LARGE SCALE GENOMIC DNA]</scope>
</reference>
<name>A0A446BQM8_9PEZI</name>
<dbReference type="Pfam" id="PF02297">
    <property type="entry name" value="COX6B"/>
    <property type="match status" value="1"/>
</dbReference>
<dbReference type="PANTHER" id="PTHR47677">
    <property type="entry name" value="CYTOCHROME C OXIDASE ASSEMBLY FACTOR 6"/>
    <property type="match status" value="1"/>
</dbReference>
<evidence type="ECO:0000256" key="2">
    <source>
        <dbReference type="ARBA" id="ARBA00006425"/>
    </source>
</evidence>
<evidence type="ECO:0000256" key="3">
    <source>
        <dbReference type="ARBA" id="ARBA00023128"/>
    </source>
</evidence>
<evidence type="ECO:0000256" key="4">
    <source>
        <dbReference type="ARBA" id="ARBA00023157"/>
    </source>
</evidence>
<evidence type="ECO:0000313" key="6">
    <source>
        <dbReference type="EMBL" id="SPQ24813.1"/>
    </source>
</evidence>
<gene>
    <name evidence="6" type="ORF">TT172_LOCUS7232</name>
</gene>